<evidence type="ECO:0000313" key="2">
    <source>
        <dbReference type="Proteomes" id="UP001165663"/>
    </source>
</evidence>
<dbReference type="AlphaFoldDB" id="A0AA37PZ58"/>
<reference evidence="1" key="1">
    <citation type="submission" date="2022-07" db="EMBL/GenBank/DDBJ databases">
        <title>Mycobacterium kiyosense sp. nov., scotochromogenic slow-glowing species isolated from respiratory specimens.</title>
        <authorList>
            <person name="Fukano H."/>
            <person name="Kazumi Y."/>
            <person name="Sakagami N."/>
            <person name="Ato M."/>
            <person name="Mitarai S."/>
            <person name="Hoshino Y."/>
        </authorList>
    </citation>
    <scope>NUCLEOTIDE SEQUENCE</scope>
    <source>
        <strain evidence="1">SRL2020-028</strain>
    </source>
</reference>
<dbReference type="RefSeq" id="WP_084024672.1">
    <property type="nucleotide sequence ID" value="NZ_BRXE01000254.1"/>
</dbReference>
<evidence type="ECO:0000313" key="1">
    <source>
        <dbReference type="EMBL" id="GLB87000.1"/>
    </source>
</evidence>
<comment type="caution">
    <text evidence="1">The sequence shown here is derived from an EMBL/GenBank/DDBJ whole genome shotgun (WGS) entry which is preliminary data.</text>
</comment>
<dbReference type="EMBL" id="BRXE01000254">
    <property type="protein sequence ID" value="GLB87000.1"/>
    <property type="molecule type" value="Genomic_DNA"/>
</dbReference>
<proteinExistence type="predicted"/>
<organism evidence="1 2">
    <name type="scientific">Mycobacterium kiyosense</name>
    <dbReference type="NCBI Taxonomy" id="2871094"/>
    <lineage>
        <taxon>Bacteria</taxon>
        <taxon>Bacillati</taxon>
        <taxon>Actinomycetota</taxon>
        <taxon>Actinomycetes</taxon>
        <taxon>Mycobacteriales</taxon>
        <taxon>Mycobacteriaceae</taxon>
        <taxon>Mycobacterium</taxon>
    </lineage>
</organism>
<name>A0AA37PZ58_9MYCO</name>
<gene>
    <name evidence="1" type="ORF">SRL2020028_62560</name>
</gene>
<accession>A0AA37PZ58</accession>
<dbReference type="Proteomes" id="UP001165663">
    <property type="component" value="Unassembled WGS sequence"/>
</dbReference>
<sequence>MEYSSYSEAMRAARAAARWAERRGEFLATAMAKKLRIDGADDKTIADALGVSTREAKRLVATPTPVWAVAARQPAIDELRHVQTAVDAVVHAASGLDVDELRDWARIYEGENGISSCGPYIHGDSVNHALRDVAVFSGRLTDPGLSPADLPAVQRKLRLAQARARQFGADDTTIIGHMAA</sequence>
<protein>
    <submittedName>
        <fullName evidence="1">Uncharacterized protein</fullName>
    </submittedName>
</protein>